<dbReference type="EMBL" id="ML994640">
    <property type="protein sequence ID" value="KAF2183829.1"/>
    <property type="molecule type" value="Genomic_DNA"/>
</dbReference>
<sequence>MNREHDRSSSSNSELTECPNQDVLPPSADYIYDIFANPSEQSVYDKHRVQDPDRTTSPIPTEVASDSLYTSYLINIERGSVSSSSRKEDWSNMSQPEALQLRQIRLRKRCGMSAGPHAPLTKRPRRSARAKEAEKTSVHLGSRGQKTLCHAFLFHYRDKDWRVDDLDDVYLAEDGSMQCAMRWEQSVVAESDSLAKRCLSDARNYSRRSTERRSGKSGLRSRTRKLFQTFPTQTTVTAHAPVATSGFWPQTTWLSGWCQRNL</sequence>
<dbReference type="Proteomes" id="UP000800200">
    <property type="component" value="Unassembled WGS sequence"/>
</dbReference>
<organism evidence="2 3">
    <name type="scientific">Zopfia rhizophila CBS 207.26</name>
    <dbReference type="NCBI Taxonomy" id="1314779"/>
    <lineage>
        <taxon>Eukaryota</taxon>
        <taxon>Fungi</taxon>
        <taxon>Dikarya</taxon>
        <taxon>Ascomycota</taxon>
        <taxon>Pezizomycotina</taxon>
        <taxon>Dothideomycetes</taxon>
        <taxon>Dothideomycetes incertae sedis</taxon>
        <taxon>Zopfiaceae</taxon>
        <taxon>Zopfia</taxon>
    </lineage>
</organism>
<gene>
    <name evidence="2" type="ORF">K469DRAFT_689590</name>
</gene>
<evidence type="ECO:0000313" key="2">
    <source>
        <dbReference type="EMBL" id="KAF2183829.1"/>
    </source>
</evidence>
<reference evidence="2" key="1">
    <citation type="journal article" date="2020" name="Stud. Mycol.">
        <title>101 Dothideomycetes genomes: a test case for predicting lifestyles and emergence of pathogens.</title>
        <authorList>
            <person name="Haridas S."/>
            <person name="Albert R."/>
            <person name="Binder M."/>
            <person name="Bloem J."/>
            <person name="Labutti K."/>
            <person name="Salamov A."/>
            <person name="Andreopoulos B."/>
            <person name="Baker S."/>
            <person name="Barry K."/>
            <person name="Bills G."/>
            <person name="Bluhm B."/>
            <person name="Cannon C."/>
            <person name="Castanera R."/>
            <person name="Culley D."/>
            <person name="Daum C."/>
            <person name="Ezra D."/>
            <person name="Gonzalez J."/>
            <person name="Henrissat B."/>
            <person name="Kuo A."/>
            <person name="Liang C."/>
            <person name="Lipzen A."/>
            <person name="Lutzoni F."/>
            <person name="Magnuson J."/>
            <person name="Mondo S."/>
            <person name="Nolan M."/>
            <person name="Ohm R."/>
            <person name="Pangilinan J."/>
            <person name="Park H.-J."/>
            <person name="Ramirez L."/>
            <person name="Alfaro M."/>
            <person name="Sun H."/>
            <person name="Tritt A."/>
            <person name="Yoshinaga Y."/>
            <person name="Zwiers L.-H."/>
            <person name="Turgeon B."/>
            <person name="Goodwin S."/>
            <person name="Spatafora J."/>
            <person name="Crous P."/>
            <person name="Grigoriev I."/>
        </authorList>
    </citation>
    <scope>NUCLEOTIDE SEQUENCE</scope>
    <source>
        <strain evidence="2">CBS 207.26</strain>
    </source>
</reference>
<evidence type="ECO:0000313" key="3">
    <source>
        <dbReference type="Proteomes" id="UP000800200"/>
    </source>
</evidence>
<feature type="region of interest" description="Disordered" evidence="1">
    <location>
        <begin position="42"/>
        <end position="62"/>
    </location>
</feature>
<feature type="compositionally biased region" description="Polar residues" evidence="1">
    <location>
        <begin position="9"/>
        <end position="19"/>
    </location>
</feature>
<accession>A0A6A6DZV4</accession>
<evidence type="ECO:0000256" key="1">
    <source>
        <dbReference type="SAM" id="MobiDB-lite"/>
    </source>
</evidence>
<protein>
    <submittedName>
        <fullName evidence="2">Uncharacterized protein</fullName>
    </submittedName>
</protein>
<feature type="compositionally biased region" description="Basic and acidic residues" evidence="1">
    <location>
        <begin position="43"/>
        <end position="54"/>
    </location>
</feature>
<feature type="region of interest" description="Disordered" evidence="1">
    <location>
        <begin position="1"/>
        <end position="24"/>
    </location>
</feature>
<name>A0A6A6DZV4_9PEZI</name>
<keyword evidence="3" id="KW-1185">Reference proteome</keyword>
<dbReference type="AlphaFoldDB" id="A0A6A6DZV4"/>
<proteinExistence type="predicted"/>
<feature type="region of interest" description="Disordered" evidence="1">
    <location>
        <begin position="112"/>
        <end position="140"/>
    </location>
</feature>